<dbReference type="PANTHER" id="PTHR38640:SF1">
    <property type="entry name" value="GEO09659P1"/>
    <property type="match status" value="1"/>
</dbReference>
<dbReference type="Proteomes" id="UP000494206">
    <property type="component" value="Unassembled WGS sequence"/>
</dbReference>
<dbReference type="EMBL" id="CADEPM010000005">
    <property type="protein sequence ID" value="CAB3405828.1"/>
    <property type="molecule type" value="Genomic_DNA"/>
</dbReference>
<name>A0A8S1EWW3_9PELO</name>
<keyword evidence="1" id="KW-0472">Membrane</keyword>
<dbReference type="PANTHER" id="PTHR38640">
    <property type="entry name" value="GEO09659P1"/>
    <property type="match status" value="1"/>
</dbReference>
<gene>
    <name evidence="2" type="ORF">CBOVIS_LOCUS7976</name>
</gene>
<dbReference type="OrthoDB" id="5915502at2759"/>
<keyword evidence="1" id="KW-1133">Transmembrane helix</keyword>
<evidence type="ECO:0000256" key="1">
    <source>
        <dbReference type="SAM" id="Phobius"/>
    </source>
</evidence>
<evidence type="ECO:0000313" key="2">
    <source>
        <dbReference type="EMBL" id="CAB3405828.1"/>
    </source>
</evidence>
<dbReference type="AlphaFoldDB" id="A0A8S1EWW3"/>
<sequence length="382" mass="42807">MPIYDTSSSSDIPRGSMRIDWNRLFPRLTSKTLLSHYLPASGAISHTLYTVHLFSPKIISNLFPTGDLAVSNTILFNANVGLGFYVYFRRHLQHLHPWERVEFSVLTSTIFNFGTLLAAVLIKALFPAKSRTWVKTIAATSLSVYLLTRAYKYLGVLDTKPTKTAGSVASPSSVKCRARRGSRSVVSRAASVLPDASISYTEEIARDSPIDDRNVLMTPSVTNASTTEGDLMSCTTDDVNMKSTKPNFRYLHSFALNNLNQTRPAKADILRRAVQNNAEKPLNSRRTSNTQISFKPTTPTCFVTPEPSLKDVSAVYTPPPSRLVESHYKKPKRVVRHEKDELDRVIDMAQWHAHLVMVPIAFTCFITESMPLIDTLRFIFYG</sequence>
<reference evidence="2 3" key="1">
    <citation type="submission" date="2020-04" db="EMBL/GenBank/DDBJ databases">
        <authorList>
            <person name="Laetsch R D."/>
            <person name="Stevens L."/>
            <person name="Kumar S."/>
            <person name="Blaxter L. M."/>
        </authorList>
    </citation>
    <scope>NUCLEOTIDE SEQUENCE [LARGE SCALE GENOMIC DNA]</scope>
</reference>
<feature type="transmembrane region" description="Helical" evidence="1">
    <location>
        <begin position="69"/>
        <end position="88"/>
    </location>
</feature>
<comment type="caution">
    <text evidence="2">The sequence shown here is derived from an EMBL/GenBank/DDBJ whole genome shotgun (WGS) entry which is preliminary data.</text>
</comment>
<accession>A0A8S1EWW3</accession>
<keyword evidence="3" id="KW-1185">Reference proteome</keyword>
<organism evidence="2 3">
    <name type="scientific">Caenorhabditis bovis</name>
    <dbReference type="NCBI Taxonomy" id="2654633"/>
    <lineage>
        <taxon>Eukaryota</taxon>
        <taxon>Metazoa</taxon>
        <taxon>Ecdysozoa</taxon>
        <taxon>Nematoda</taxon>
        <taxon>Chromadorea</taxon>
        <taxon>Rhabditida</taxon>
        <taxon>Rhabditina</taxon>
        <taxon>Rhabditomorpha</taxon>
        <taxon>Rhabditoidea</taxon>
        <taxon>Rhabditidae</taxon>
        <taxon>Peloderinae</taxon>
        <taxon>Caenorhabditis</taxon>
    </lineage>
</organism>
<evidence type="ECO:0000313" key="3">
    <source>
        <dbReference type="Proteomes" id="UP000494206"/>
    </source>
</evidence>
<feature type="transmembrane region" description="Helical" evidence="1">
    <location>
        <begin position="109"/>
        <end position="126"/>
    </location>
</feature>
<keyword evidence="1" id="KW-0812">Transmembrane</keyword>
<proteinExistence type="predicted"/>
<protein>
    <submittedName>
        <fullName evidence="2">Uncharacterized protein</fullName>
    </submittedName>
</protein>